<dbReference type="Proteomes" id="UP000004070">
    <property type="component" value="Unassembled WGS sequence"/>
</dbReference>
<feature type="transmembrane region" description="Helical" evidence="1">
    <location>
        <begin position="12"/>
        <end position="32"/>
    </location>
</feature>
<gene>
    <name evidence="2" type="ORF">ATORI0001_0724</name>
</gene>
<evidence type="ECO:0000313" key="2">
    <source>
        <dbReference type="EMBL" id="EEE17935.1"/>
    </source>
</evidence>
<dbReference type="EMBL" id="ACFE01000001">
    <property type="protein sequence ID" value="EEE17935.1"/>
    <property type="molecule type" value="Genomic_DNA"/>
</dbReference>
<keyword evidence="1" id="KW-0812">Transmembrane</keyword>
<comment type="caution">
    <text evidence="2">The sequence shown here is derived from an EMBL/GenBank/DDBJ whole genome shotgun (WGS) entry which is preliminary data.</text>
</comment>
<dbReference type="AlphaFoldDB" id="B9CL11"/>
<name>B9CL11_LANR4</name>
<proteinExistence type="predicted"/>
<evidence type="ECO:0000313" key="3">
    <source>
        <dbReference type="Proteomes" id="UP000004070"/>
    </source>
</evidence>
<keyword evidence="1" id="KW-0472">Membrane</keyword>
<organism evidence="2 3">
    <name type="scientific">Lancefieldella rimae (strain ATCC 49626 / DSM 7090 / CCUG 31168 / NBRC 15546 / VPI D140H-11A)</name>
    <name type="common">Atopobium rimae</name>
    <dbReference type="NCBI Taxonomy" id="553184"/>
    <lineage>
        <taxon>Bacteria</taxon>
        <taxon>Bacillati</taxon>
        <taxon>Actinomycetota</taxon>
        <taxon>Coriobacteriia</taxon>
        <taxon>Coriobacteriales</taxon>
        <taxon>Atopobiaceae</taxon>
        <taxon>Lancefieldella</taxon>
    </lineage>
</organism>
<sequence>MPLLFDPSECKPLFTCALLLAFASLPLLRSVFKTTTK</sequence>
<protein>
    <submittedName>
        <fullName evidence="2">Uncharacterized protein</fullName>
    </submittedName>
</protein>
<evidence type="ECO:0000256" key="1">
    <source>
        <dbReference type="SAM" id="Phobius"/>
    </source>
</evidence>
<accession>B9CL11</accession>
<reference evidence="2 3" key="1">
    <citation type="submission" date="2009-01" db="EMBL/GenBank/DDBJ databases">
        <authorList>
            <person name="Madupu R."/>
            <person name="Sebastian Y."/>
            <person name="Durkin A.S."/>
            <person name="Torralba M."/>
            <person name="Methe B."/>
            <person name="Sutton G.G."/>
            <person name="Strausberg R.L."/>
            <person name="Nelson K.E."/>
        </authorList>
    </citation>
    <scope>NUCLEOTIDE SEQUENCE [LARGE SCALE GENOMIC DNA]</scope>
    <source>
        <strain evidence="2 3">ATCC 49626</strain>
    </source>
</reference>
<keyword evidence="1" id="KW-1133">Transmembrane helix</keyword>